<comment type="subcellular location">
    <subcellularLocation>
        <location evidence="1">Cell membrane</location>
        <topology evidence="1">Multi-pass membrane protein</topology>
    </subcellularLocation>
</comment>
<evidence type="ECO:0000256" key="7">
    <source>
        <dbReference type="ARBA" id="ARBA00023136"/>
    </source>
</evidence>
<feature type="transmembrane region" description="Helical" evidence="8">
    <location>
        <begin position="74"/>
        <end position="94"/>
    </location>
</feature>
<protein>
    <submittedName>
        <fullName evidence="9">Rod shape-determining protein MreD</fullName>
    </submittedName>
</protein>
<evidence type="ECO:0000256" key="1">
    <source>
        <dbReference type="ARBA" id="ARBA00004651"/>
    </source>
</evidence>
<keyword evidence="5" id="KW-0133">Cell shape</keyword>
<dbReference type="InterPro" id="IPR007227">
    <property type="entry name" value="Cell_shape_determining_MreD"/>
</dbReference>
<evidence type="ECO:0000256" key="2">
    <source>
        <dbReference type="ARBA" id="ARBA00007776"/>
    </source>
</evidence>
<dbReference type="NCBIfam" id="TIGR03426">
    <property type="entry name" value="shape_MreD"/>
    <property type="match status" value="1"/>
</dbReference>
<keyword evidence="3" id="KW-1003">Cell membrane</keyword>
<evidence type="ECO:0000256" key="4">
    <source>
        <dbReference type="ARBA" id="ARBA00022692"/>
    </source>
</evidence>
<name>A0ABX6PWB6_9FIRM</name>
<proteinExistence type="inferred from homology"/>
<keyword evidence="4 8" id="KW-0812">Transmembrane</keyword>
<gene>
    <name evidence="9" type="primary">mreD</name>
    <name evidence="9" type="ORF">GKP14_04505</name>
</gene>
<comment type="similarity">
    <text evidence="2">Belongs to the MreD family.</text>
</comment>
<keyword evidence="6 8" id="KW-1133">Transmembrane helix</keyword>
<accession>A0ABX6PWB6</accession>
<feature type="transmembrane region" description="Helical" evidence="8">
    <location>
        <begin position="7"/>
        <end position="26"/>
    </location>
</feature>
<evidence type="ECO:0000256" key="3">
    <source>
        <dbReference type="ARBA" id="ARBA00022475"/>
    </source>
</evidence>
<evidence type="ECO:0000313" key="9">
    <source>
        <dbReference type="EMBL" id="QKO30341.1"/>
    </source>
</evidence>
<keyword evidence="7 8" id="KW-0472">Membrane</keyword>
<feature type="transmembrane region" description="Helical" evidence="8">
    <location>
        <begin position="100"/>
        <end position="124"/>
    </location>
</feature>
<dbReference type="RefSeq" id="WP_086034865.1">
    <property type="nucleotide sequence ID" value="NZ_CP046161.1"/>
</dbReference>
<evidence type="ECO:0000256" key="8">
    <source>
        <dbReference type="SAM" id="Phobius"/>
    </source>
</evidence>
<evidence type="ECO:0000256" key="6">
    <source>
        <dbReference type="ARBA" id="ARBA00022989"/>
    </source>
</evidence>
<dbReference type="Proteomes" id="UP000509623">
    <property type="component" value="Chromosome"/>
</dbReference>
<keyword evidence="10" id="KW-1185">Reference proteome</keyword>
<evidence type="ECO:0000313" key="10">
    <source>
        <dbReference type="Proteomes" id="UP000509623"/>
    </source>
</evidence>
<reference evidence="10" key="1">
    <citation type="submission" date="2019-11" db="EMBL/GenBank/DDBJ databases">
        <authorList>
            <person name="Ren C."/>
            <person name="Wang H."/>
            <person name="Xu Y."/>
        </authorList>
    </citation>
    <scope>NUCLEOTIDE SEQUENCE [LARGE SCALE GENOMIC DNA]</scope>
    <source>
        <strain evidence="10">JNU-WLY1368</strain>
    </source>
</reference>
<evidence type="ECO:0000256" key="5">
    <source>
        <dbReference type="ARBA" id="ARBA00022960"/>
    </source>
</evidence>
<organism evidence="9 10">
    <name type="scientific">Caproicibacterium lactatifermentans</name>
    <dbReference type="NCBI Taxonomy" id="2666138"/>
    <lineage>
        <taxon>Bacteria</taxon>
        <taxon>Bacillati</taxon>
        <taxon>Bacillota</taxon>
        <taxon>Clostridia</taxon>
        <taxon>Eubacteriales</taxon>
        <taxon>Oscillospiraceae</taxon>
        <taxon>Caproicibacterium</taxon>
    </lineage>
</organism>
<feature type="transmembrane region" description="Helical" evidence="8">
    <location>
        <begin position="145"/>
        <end position="163"/>
    </location>
</feature>
<dbReference type="EMBL" id="CP046161">
    <property type="protein sequence ID" value="QKO30341.1"/>
    <property type="molecule type" value="Genomic_DNA"/>
</dbReference>
<sequence>MKRGKRIRFLAYFLEILLFFILQQAPDLLPVIHYARPLLLIPTAVTIALFEPQVASTAFGLFCGLLIDAGTNGGVLGMHAIILTVICFVVSYLAHDLLQINALTAFLVCGIAAAITIILQWLLFYVSLGYADPAYALVEHYLPRFLYTIALGLPIYALNRTIALRI</sequence>